<feature type="domain" description="Autotransporter" evidence="1">
    <location>
        <begin position="207"/>
        <end position="485"/>
    </location>
</feature>
<dbReference type="InterPro" id="IPR036709">
    <property type="entry name" value="Autotransporte_beta_dom_sf"/>
</dbReference>
<name>A0A7G6SS15_9HYPH</name>
<dbReference type="SMART" id="SM00869">
    <property type="entry name" value="Autotransporter"/>
    <property type="match status" value="1"/>
</dbReference>
<dbReference type="SUPFAM" id="SSF103515">
    <property type="entry name" value="Autotransporter"/>
    <property type="match status" value="1"/>
</dbReference>
<evidence type="ECO:0000259" key="1">
    <source>
        <dbReference type="PROSITE" id="PS51208"/>
    </source>
</evidence>
<evidence type="ECO:0000313" key="3">
    <source>
        <dbReference type="Proteomes" id="UP000515465"/>
    </source>
</evidence>
<dbReference type="AlphaFoldDB" id="A0A7G6SS15"/>
<evidence type="ECO:0000313" key="2">
    <source>
        <dbReference type="EMBL" id="QND57297.1"/>
    </source>
</evidence>
<sequence length="485" mass="49019">MFGAGSTYSVEVSPVTADRTNVTGTADLSGGTVAVTYLPGTFVAKSYTILHADGGLGGTAFAGIDAPTLPGLTSSLVYDYTANDVYLQTTAVPTMGAGLNENQKSVDTALLDYFDRTGSLPGAFAGLDANGLSQVSGEVAAGAANAGIDSADQFINALDAQAGQGAAGPAGGGGATAYAEDRAAGDKDQFASLGIKASHNADLVGSVFASRWQAWGAVYGGSQKIGGDAGVGSHDTNSDIFGIAGGIVRNWGDTRLGVAIGGGSSSFSLSDDLGSGHADTFNVGVFGRQGFGDAYIGGVLAYGFNDTNTSRVVPGDTLEASFNAQTWSGRVEGGYRFATPVAVLTPYAAFQATAYHLPAYSETSAGSGDFALGYGSQTTTATRFELGLNLDKDIPLRDGAKLTLSGRAAWAINGGTDRRVTATFQGLPGATFTIDGAEPDTNAALLNTSATYTTSSGLFASLGFQGEFSGNVQSYAGKAKIGINW</sequence>
<organism evidence="2 3">
    <name type="scientific">Mesorhizobium huakuii</name>
    <dbReference type="NCBI Taxonomy" id="28104"/>
    <lineage>
        <taxon>Bacteria</taxon>
        <taxon>Pseudomonadati</taxon>
        <taxon>Pseudomonadota</taxon>
        <taxon>Alphaproteobacteria</taxon>
        <taxon>Hyphomicrobiales</taxon>
        <taxon>Phyllobacteriaceae</taxon>
        <taxon>Mesorhizobium</taxon>
    </lineage>
</organism>
<dbReference type="Proteomes" id="UP000515465">
    <property type="component" value="Chromosome"/>
</dbReference>
<dbReference type="EMBL" id="CP050296">
    <property type="protein sequence ID" value="QND57297.1"/>
    <property type="molecule type" value="Genomic_DNA"/>
</dbReference>
<reference evidence="3" key="1">
    <citation type="journal article" date="2020" name="Mol. Plant Microbe">
        <title>Rhizobial microsymbionts of the narrowly endemic Oxytropis species growing in Kamchatka are characterized by significant genetic diversity and possess a set of genes that are associated with T3SS and T6SS secretion systems and can affect the development of symbiosis.</title>
        <authorList>
            <person name="Safronova V."/>
            <person name="Guro P."/>
            <person name="Sazanova A."/>
            <person name="Kuznetsova I."/>
            <person name="Belimov A."/>
            <person name="Yakubov V."/>
            <person name="Chirak E."/>
            <person name="Afonin A."/>
            <person name="Gogolev Y."/>
            <person name="Andronov E."/>
            <person name="Tikhonovich I."/>
        </authorList>
    </citation>
    <scope>NUCLEOTIDE SEQUENCE [LARGE SCALE GENOMIC DNA]</scope>
    <source>
        <strain evidence="3">583</strain>
    </source>
</reference>
<dbReference type="Gene3D" id="2.40.128.130">
    <property type="entry name" value="Autotransporter beta-domain"/>
    <property type="match status" value="1"/>
</dbReference>
<proteinExistence type="predicted"/>
<dbReference type="InterPro" id="IPR005546">
    <property type="entry name" value="Autotransporte_beta"/>
</dbReference>
<gene>
    <name evidence="2" type="ORF">HB778_12245</name>
</gene>
<dbReference type="RefSeq" id="WP_183464112.1">
    <property type="nucleotide sequence ID" value="NZ_CP050296.1"/>
</dbReference>
<accession>A0A7G6SS15</accession>
<protein>
    <submittedName>
        <fullName evidence="2">Autotransporter outer membrane beta-barrel domain-containing protein</fullName>
    </submittedName>
</protein>
<dbReference type="Pfam" id="PF03797">
    <property type="entry name" value="Autotransporter"/>
    <property type="match status" value="1"/>
</dbReference>
<dbReference type="PROSITE" id="PS51208">
    <property type="entry name" value="AUTOTRANSPORTER"/>
    <property type="match status" value="1"/>
</dbReference>